<dbReference type="Pfam" id="PF05368">
    <property type="entry name" value="NmrA"/>
    <property type="match status" value="1"/>
</dbReference>
<evidence type="ECO:0000259" key="3">
    <source>
        <dbReference type="Pfam" id="PF05368"/>
    </source>
</evidence>
<dbReference type="PANTHER" id="PTHR47706:SF7">
    <property type="entry name" value="CIPA-LIKE, PUTATIVE (AFU_ORTHOLOGUE AFUA_1G01630)-RELATED"/>
    <property type="match status" value="1"/>
</dbReference>
<dbReference type="InterPro" id="IPR051609">
    <property type="entry name" value="NmrA/Isoflavone_reductase-like"/>
</dbReference>
<evidence type="ECO:0000313" key="4">
    <source>
        <dbReference type="EMBL" id="EXJ67659.1"/>
    </source>
</evidence>
<dbReference type="GeneID" id="19193702"/>
<keyword evidence="5" id="KW-1185">Reference proteome</keyword>
<dbReference type="HOGENOM" id="CLU_044876_1_1_1"/>
<comment type="caution">
    <text evidence="4">The sequence shown here is derived from an EMBL/GenBank/DDBJ whole genome shotgun (WGS) entry which is preliminary data.</text>
</comment>
<dbReference type="PANTHER" id="PTHR47706">
    <property type="entry name" value="NMRA-LIKE FAMILY PROTEIN"/>
    <property type="match status" value="1"/>
</dbReference>
<dbReference type="Gene3D" id="3.40.50.720">
    <property type="entry name" value="NAD(P)-binding Rossmann-like Domain"/>
    <property type="match status" value="1"/>
</dbReference>
<dbReference type="EMBL" id="AMGX01000015">
    <property type="protein sequence ID" value="EXJ67659.1"/>
    <property type="molecule type" value="Genomic_DNA"/>
</dbReference>
<proteinExistence type="predicted"/>
<dbReference type="eggNOG" id="ENOG502QTQ8">
    <property type="taxonomic scope" value="Eukaryota"/>
</dbReference>
<gene>
    <name evidence="4" type="ORF">A1O5_09005</name>
</gene>
<dbReference type="SUPFAM" id="SSF51735">
    <property type="entry name" value="NAD(P)-binding Rossmann-fold domains"/>
    <property type="match status" value="1"/>
</dbReference>
<dbReference type="AlphaFoldDB" id="W9XB45"/>
<dbReference type="STRING" id="1182543.W9XB45"/>
<evidence type="ECO:0000313" key="5">
    <source>
        <dbReference type="Proteomes" id="UP000019471"/>
    </source>
</evidence>
<name>W9XB45_9EURO</name>
<reference evidence="4 5" key="1">
    <citation type="submission" date="2013-03" db="EMBL/GenBank/DDBJ databases">
        <title>The Genome Sequence of Cladophialophora psammophila CBS 110553.</title>
        <authorList>
            <consortium name="The Broad Institute Genomics Platform"/>
            <person name="Cuomo C."/>
            <person name="de Hoog S."/>
            <person name="Gorbushina A."/>
            <person name="Walker B."/>
            <person name="Young S.K."/>
            <person name="Zeng Q."/>
            <person name="Gargeya S."/>
            <person name="Fitzgerald M."/>
            <person name="Haas B."/>
            <person name="Abouelleil A."/>
            <person name="Allen A.W."/>
            <person name="Alvarado L."/>
            <person name="Arachchi H.M."/>
            <person name="Berlin A.M."/>
            <person name="Chapman S.B."/>
            <person name="Gainer-Dewar J."/>
            <person name="Goldberg J."/>
            <person name="Griggs A."/>
            <person name="Gujja S."/>
            <person name="Hansen M."/>
            <person name="Howarth C."/>
            <person name="Imamovic A."/>
            <person name="Ireland A."/>
            <person name="Larimer J."/>
            <person name="McCowan C."/>
            <person name="Murphy C."/>
            <person name="Pearson M."/>
            <person name="Poon T.W."/>
            <person name="Priest M."/>
            <person name="Roberts A."/>
            <person name="Saif S."/>
            <person name="Shea T."/>
            <person name="Sisk P."/>
            <person name="Sykes S."/>
            <person name="Wortman J."/>
            <person name="Nusbaum C."/>
            <person name="Birren B."/>
        </authorList>
    </citation>
    <scope>NUCLEOTIDE SEQUENCE [LARGE SCALE GENOMIC DNA]</scope>
    <source>
        <strain evidence="4 5">CBS 110553</strain>
    </source>
</reference>
<dbReference type="OrthoDB" id="9974981at2759"/>
<accession>W9XB45</accession>
<dbReference type="Proteomes" id="UP000019471">
    <property type="component" value="Unassembled WGS sequence"/>
</dbReference>
<keyword evidence="2" id="KW-0560">Oxidoreductase</keyword>
<feature type="domain" description="NmrA-like" evidence="3">
    <location>
        <begin position="22"/>
        <end position="158"/>
    </location>
</feature>
<evidence type="ECO:0000256" key="2">
    <source>
        <dbReference type="ARBA" id="ARBA00023002"/>
    </source>
</evidence>
<sequence length="337" mass="37073">MAQQQLQYAKDQPAGFKNRVENIAIVGVGGRIGKHLTEALLKTGKHKITALTRPESTTKPADGLVVRKVDYNDPAALVDALRGKDVLIITMAVMAPKEVQSNLINAAAEAGVAWVMPNEYGIDKTNASLAKDVLIAEPLIKTCEYIESLGLSWIGLTCGFWYEFSLAGEECRYGFDFTTKTVTFFDEGTTKINTSTWNQCGRAVASLFSLKVLPEDAHDTSPSLSRFRNKSVYISSFLVSQRDMLASVLRVTSAGDDDWTIKHENTQERYKKAVEDMQKGEMSGFVRLLYTRVFYRDGGGDYESAKGTANTLLGLPGEDLDEATRRAVEMAESGEPV</sequence>
<evidence type="ECO:0000256" key="1">
    <source>
        <dbReference type="ARBA" id="ARBA00022857"/>
    </source>
</evidence>
<dbReference type="InterPro" id="IPR045312">
    <property type="entry name" value="PCBER-like"/>
</dbReference>
<organism evidence="4 5">
    <name type="scientific">Cladophialophora psammophila CBS 110553</name>
    <dbReference type="NCBI Taxonomy" id="1182543"/>
    <lineage>
        <taxon>Eukaryota</taxon>
        <taxon>Fungi</taxon>
        <taxon>Dikarya</taxon>
        <taxon>Ascomycota</taxon>
        <taxon>Pezizomycotina</taxon>
        <taxon>Eurotiomycetes</taxon>
        <taxon>Chaetothyriomycetidae</taxon>
        <taxon>Chaetothyriales</taxon>
        <taxon>Herpotrichiellaceae</taxon>
        <taxon>Cladophialophora</taxon>
    </lineage>
</organism>
<protein>
    <recommendedName>
        <fullName evidence="3">NmrA-like domain-containing protein</fullName>
    </recommendedName>
</protein>
<dbReference type="CDD" id="cd05259">
    <property type="entry name" value="PCBER_SDR_a"/>
    <property type="match status" value="1"/>
</dbReference>
<keyword evidence="1" id="KW-0521">NADP</keyword>
<dbReference type="RefSeq" id="XP_007747775.1">
    <property type="nucleotide sequence ID" value="XM_007749585.1"/>
</dbReference>
<dbReference type="InterPro" id="IPR036291">
    <property type="entry name" value="NAD(P)-bd_dom_sf"/>
</dbReference>
<dbReference type="GO" id="GO:0016491">
    <property type="term" value="F:oxidoreductase activity"/>
    <property type="evidence" value="ECO:0007669"/>
    <property type="project" value="UniProtKB-KW"/>
</dbReference>
<dbReference type="InterPro" id="IPR008030">
    <property type="entry name" value="NmrA-like"/>
</dbReference>